<dbReference type="Proteomes" id="UP001152795">
    <property type="component" value="Unassembled WGS sequence"/>
</dbReference>
<keyword evidence="2" id="KW-1185">Reference proteome</keyword>
<proteinExistence type="predicted"/>
<dbReference type="PANTHER" id="PTHR46704">
    <property type="entry name" value="CXC DOMAIN-CONTAINING PROTEIN-RELATED"/>
    <property type="match status" value="1"/>
</dbReference>
<sequence>MEALFRLLWQAFVEWLEREEVGLENGAKQLILCRNKECRNTVKQEDFFADNWSAFQGCIEPLMLLLDTFKLESRKKSKVFNFWEDYINMVLLLLQFVKAERTGNWKLHLSATAAMVPHFFSMDRVNYSRWLPVYLSDMNMLKSHHPEVYQEFMAGSHSVSRSKQPFAQVWPDMALEQSINLDSKSKGGIIGMSTNENAVEKWFLTSHERAAITQELKNMCGIQNCDRIGTHKEVSATRVTRDENDVQKLLATFNGKLLSDPFHIPDDIIDNEEPLPLSNLATGVVLPDAEAKRLLDAAELGKQSMEGFVSSRVQSKEINFWDPIHKLKIKILEKDVNCSSSLPASQFPSACLIDAMSLIQMIKSAGCSTYKELSKKYEEIVLTALHRPGCTRVDLIFDQYPSVSVKADERRKREESSSLEVIIHSGSTRVPKQWAKYISNPKNKENLAEFLCETLSEQLPQRLSSSEKVVLAGGFRDGSKTVSLTQSSVAVEHNLRSDHEEADTRLLLHAKHAANTHPRIVIQSPDTDVAVLSIAHFEDLSCQELWFKTGVKDRQRYIPIHDIHLSFGRLVSKCLLSFHALTGCDSIIALSGIGKKKAWNVLLKNEQIQQDLSYFGKNPVIEEFEQKVAESFICSIYTSAQEFLNSNDARYFLFCQRSLKNEELPPTSESLSHHIKRANFQACVWNRALHPFQSMPSPAGNGWKLEDGKLVPVLMTRNPAPEGIVELTTCRCTTSECKRNCSCKRNDLACTEACLCMADEGCSNLFNEESYVYGDSSDSETEGQN</sequence>
<organism evidence="1 2">
    <name type="scientific">Paramuricea clavata</name>
    <name type="common">Red gorgonian</name>
    <name type="synonym">Violescent sea-whip</name>
    <dbReference type="NCBI Taxonomy" id="317549"/>
    <lineage>
        <taxon>Eukaryota</taxon>
        <taxon>Metazoa</taxon>
        <taxon>Cnidaria</taxon>
        <taxon>Anthozoa</taxon>
        <taxon>Octocorallia</taxon>
        <taxon>Malacalcyonacea</taxon>
        <taxon>Plexauridae</taxon>
        <taxon>Paramuricea</taxon>
    </lineage>
</organism>
<dbReference type="PANTHER" id="PTHR46704:SF1">
    <property type="entry name" value="TELOMERE LENGTH REGULATION PROTEIN TEL2 HOMOLOG"/>
    <property type="match status" value="1"/>
</dbReference>
<evidence type="ECO:0000313" key="1">
    <source>
        <dbReference type="EMBL" id="CAB4001539.1"/>
    </source>
</evidence>
<evidence type="ECO:0000313" key="2">
    <source>
        <dbReference type="Proteomes" id="UP001152795"/>
    </source>
</evidence>
<dbReference type="AlphaFoldDB" id="A0A6S7HBF1"/>
<name>A0A6S7HBF1_PARCT</name>
<dbReference type="EMBL" id="CACRXK020004112">
    <property type="protein sequence ID" value="CAB4001539.1"/>
    <property type="molecule type" value="Genomic_DNA"/>
</dbReference>
<dbReference type="OrthoDB" id="5987889at2759"/>
<reference evidence="1" key="1">
    <citation type="submission" date="2020-04" db="EMBL/GenBank/DDBJ databases">
        <authorList>
            <person name="Alioto T."/>
            <person name="Alioto T."/>
            <person name="Gomez Garrido J."/>
        </authorList>
    </citation>
    <scope>NUCLEOTIDE SEQUENCE</scope>
    <source>
        <strain evidence="1">A484AB</strain>
    </source>
</reference>
<gene>
    <name evidence="1" type="ORF">PACLA_8A035103</name>
</gene>
<accession>A0A6S7HBF1</accession>
<protein>
    <submittedName>
        <fullName evidence="1">Uncharacterized protein</fullName>
    </submittedName>
</protein>
<comment type="caution">
    <text evidence="1">The sequence shown here is derived from an EMBL/GenBank/DDBJ whole genome shotgun (WGS) entry which is preliminary data.</text>
</comment>